<dbReference type="Gene3D" id="1.10.520.10">
    <property type="match status" value="1"/>
</dbReference>
<feature type="binding site" evidence="15">
    <location>
        <position position="195"/>
    </location>
    <ligand>
        <name>Ca(2+)</name>
        <dbReference type="ChEBI" id="CHEBI:29108"/>
        <label>2</label>
    </ligand>
</feature>
<evidence type="ECO:0000256" key="10">
    <source>
        <dbReference type="ARBA" id="ARBA00023004"/>
    </source>
</evidence>
<feature type="disulfide bond" evidence="17">
    <location>
        <begin position="122"/>
        <end position="323"/>
    </location>
</feature>
<evidence type="ECO:0000256" key="18">
    <source>
        <dbReference type="RuleBase" id="RU362060"/>
    </source>
</evidence>
<dbReference type="RefSeq" id="XP_060963506.1">
    <property type="nucleotide sequence ID" value="XM_061107523.1"/>
</dbReference>
<evidence type="ECO:0000256" key="2">
    <source>
        <dbReference type="ARBA" id="ARBA00002322"/>
    </source>
</evidence>
<feature type="binding site" evidence="15">
    <location>
        <position position="255"/>
    </location>
    <ligand>
        <name>Ca(2+)</name>
        <dbReference type="ChEBI" id="CHEBI:29108"/>
        <label>2</label>
    </ligand>
</feature>
<evidence type="ECO:0000256" key="9">
    <source>
        <dbReference type="ARBA" id="ARBA00023002"/>
    </source>
</evidence>
<feature type="disulfide bond" evidence="17">
    <location>
        <begin position="201"/>
        <end position="233"/>
    </location>
</feature>
<evidence type="ECO:0000256" key="17">
    <source>
        <dbReference type="PIRSR" id="PIRSR600823-5"/>
    </source>
</evidence>
<keyword evidence="11 17" id="KW-1015">Disulfide bond</keyword>
<keyword evidence="5 18" id="KW-0575">Peroxidase</keyword>
<feature type="disulfide bond" evidence="17">
    <location>
        <begin position="69"/>
        <end position="74"/>
    </location>
</feature>
<dbReference type="OrthoDB" id="2113341at2759"/>
<feature type="disulfide bond" evidence="17">
    <location>
        <begin position="36"/>
        <end position="116"/>
    </location>
</feature>
<dbReference type="InterPro" id="IPR000823">
    <property type="entry name" value="Peroxidase_pln"/>
</dbReference>
<comment type="subcellular location">
    <subcellularLocation>
        <location evidence="18">Secreted</location>
    </subcellularLocation>
</comment>
<comment type="similarity">
    <text evidence="18">Belongs to the peroxidase family. Classical plant (class III) peroxidase subfamily.</text>
</comment>
<dbReference type="GO" id="GO:0140825">
    <property type="term" value="F:lactoperoxidase activity"/>
    <property type="evidence" value="ECO:0007669"/>
    <property type="project" value="UniProtKB-EC"/>
</dbReference>
<feature type="binding site" evidence="15">
    <location>
        <position position="68"/>
    </location>
    <ligand>
        <name>Ca(2+)</name>
        <dbReference type="ChEBI" id="CHEBI:29108"/>
        <label>1</label>
    </ligand>
</feature>
<dbReference type="Pfam" id="PF00141">
    <property type="entry name" value="peroxidase"/>
    <property type="match status" value="1"/>
</dbReference>
<dbReference type="CDD" id="cd00693">
    <property type="entry name" value="secretory_peroxidase"/>
    <property type="match status" value="1"/>
</dbReference>
<evidence type="ECO:0000256" key="7">
    <source>
        <dbReference type="ARBA" id="ARBA00022723"/>
    </source>
</evidence>
<dbReference type="GeneID" id="133033010"/>
<keyword evidence="12" id="KW-0325">Glycoprotein</keyword>
<keyword evidence="7 15" id="KW-0479">Metal-binding</keyword>
<reference evidence="20" key="1">
    <citation type="submission" date="2018-11" db="EMBL/GenBank/DDBJ databases">
        <authorList>
            <person name="Grassa J C."/>
        </authorList>
    </citation>
    <scope>NUCLEOTIDE SEQUENCE [LARGE SCALE GENOMIC DNA]</scope>
</reference>
<comment type="cofactor">
    <cofactor evidence="15 18">
        <name>Ca(2+)</name>
        <dbReference type="ChEBI" id="CHEBI:29108"/>
    </cofactor>
    <text evidence="15 18">Binds 2 calcium ions per subunit.</text>
</comment>
<dbReference type="FunFam" id="1.10.420.10:FF:000006">
    <property type="entry name" value="Peroxidase"/>
    <property type="match status" value="1"/>
</dbReference>
<proteinExistence type="inferred from homology"/>
<gene>
    <name evidence="20" type="primary">LOC133033010</name>
</gene>
<evidence type="ECO:0000256" key="12">
    <source>
        <dbReference type="ARBA" id="ARBA00023180"/>
    </source>
</evidence>
<evidence type="ECO:0000256" key="14">
    <source>
        <dbReference type="PIRSR" id="PIRSR600823-2"/>
    </source>
</evidence>
<reference evidence="20" key="2">
    <citation type="submission" date="2021-03" db="UniProtKB">
        <authorList>
            <consortium name="EnsemblPlants"/>
        </authorList>
    </citation>
    <scope>IDENTIFICATION</scope>
</reference>
<dbReference type="InterPro" id="IPR019793">
    <property type="entry name" value="Peroxidases_heam-ligand_BS"/>
</dbReference>
<name>A0A803PQS9_CANSA</name>
<evidence type="ECO:0000256" key="4">
    <source>
        <dbReference type="ARBA" id="ARBA00012313"/>
    </source>
</evidence>
<keyword evidence="8 15" id="KW-0106">Calcium</keyword>
<dbReference type="FunFam" id="1.10.520.10:FF:000001">
    <property type="entry name" value="Peroxidase"/>
    <property type="match status" value="1"/>
</dbReference>
<dbReference type="InterPro" id="IPR033905">
    <property type="entry name" value="Secretory_peroxidase"/>
</dbReference>
<keyword evidence="18" id="KW-0732">Signal</keyword>
<dbReference type="PROSITE" id="PS00435">
    <property type="entry name" value="PEROXIDASE_1"/>
    <property type="match status" value="1"/>
</dbReference>
<feature type="active site" description="Proton acceptor" evidence="13">
    <location>
        <position position="67"/>
    </location>
</feature>
<evidence type="ECO:0000256" key="1">
    <source>
        <dbReference type="ARBA" id="ARBA00000189"/>
    </source>
</evidence>
<dbReference type="PANTHER" id="PTHR31517:SF84">
    <property type="entry name" value="PEROXIDASE"/>
    <property type="match status" value="1"/>
</dbReference>
<keyword evidence="9 18" id="KW-0560">Oxidoreductase</keyword>
<dbReference type="SUPFAM" id="SSF48113">
    <property type="entry name" value="Heme-dependent peroxidases"/>
    <property type="match status" value="1"/>
</dbReference>
<evidence type="ECO:0000259" key="19">
    <source>
        <dbReference type="PROSITE" id="PS50873"/>
    </source>
</evidence>
<evidence type="ECO:0000256" key="5">
    <source>
        <dbReference type="ARBA" id="ARBA00022559"/>
    </source>
</evidence>
<protein>
    <recommendedName>
        <fullName evidence="4 18">Peroxidase</fullName>
        <ecNumber evidence="4 18">1.11.1.7</ecNumber>
    </recommendedName>
</protein>
<evidence type="ECO:0000256" key="11">
    <source>
        <dbReference type="ARBA" id="ARBA00023157"/>
    </source>
</evidence>
<dbReference type="AlphaFoldDB" id="A0A803PQS9"/>
<keyword evidence="18" id="KW-0964">Secreted</keyword>
<dbReference type="EC" id="1.11.1.7" evidence="4 18"/>
<evidence type="ECO:0000256" key="3">
    <source>
        <dbReference type="ARBA" id="ARBA00006873"/>
    </source>
</evidence>
<evidence type="ECO:0000256" key="13">
    <source>
        <dbReference type="PIRSR" id="PIRSR600823-1"/>
    </source>
</evidence>
<feature type="binding site" description="axial binding residue" evidence="15">
    <location>
        <position position="194"/>
    </location>
    <ligand>
        <name>heme b</name>
        <dbReference type="ChEBI" id="CHEBI:60344"/>
    </ligand>
    <ligandPart>
        <name>Fe</name>
        <dbReference type="ChEBI" id="CHEBI:18248"/>
    </ligandPart>
</feature>
<feature type="domain" description="Plant heme peroxidase family profile" evidence="19">
    <location>
        <begin position="26"/>
        <end position="327"/>
    </location>
</feature>
<comment type="catalytic activity">
    <reaction evidence="1 18">
        <text>2 a phenolic donor + H2O2 = 2 a phenolic radical donor + 2 H2O</text>
        <dbReference type="Rhea" id="RHEA:56136"/>
        <dbReference type="ChEBI" id="CHEBI:15377"/>
        <dbReference type="ChEBI" id="CHEBI:16240"/>
        <dbReference type="ChEBI" id="CHEBI:139520"/>
        <dbReference type="ChEBI" id="CHEBI:139521"/>
        <dbReference type="EC" id="1.11.1.7"/>
    </reaction>
</comment>
<comment type="cofactor">
    <cofactor evidence="15 18">
        <name>heme b</name>
        <dbReference type="ChEBI" id="CHEBI:60344"/>
    </cofactor>
    <text evidence="15 18">Binds 1 heme b (iron(II)-protoporphyrin IX) group per subunit.</text>
</comment>
<dbReference type="InterPro" id="IPR010255">
    <property type="entry name" value="Haem_peroxidase_sf"/>
</dbReference>
<accession>A0A803PQS9</accession>
<dbReference type="KEGG" id="csav:133033010"/>
<comment type="function">
    <text evidence="2">Removal of H(2)O(2), oxidation of toxic reductants, biosynthesis and degradation of lignin, suberization, auxin catabolism, response to environmental stresses such as wounding, pathogen attack and oxidative stress. These functions might be dependent on each isozyme/isoform in each plant tissue.</text>
</comment>
<dbReference type="Proteomes" id="UP000596661">
    <property type="component" value="Chromosome 5"/>
</dbReference>
<evidence type="ECO:0000313" key="21">
    <source>
        <dbReference type="Proteomes" id="UP000596661"/>
    </source>
</evidence>
<evidence type="ECO:0000313" key="20">
    <source>
        <dbReference type="EnsemblPlants" id="cds.evm.model.05.53"/>
    </source>
</evidence>
<evidence type="ECO:0000256" key="15">
    <source>
        <dbReference type="PIRSR" id="PIRSR600823-3"/>
    </source>
</evidence>
<dbReference type="Gramene" id="evm.model.05.53">
    <property type="protein sequence ID" value="cds.evm.model.05.53"/>
    <property type="gene ID" value="evm.TU.05.53"/>
</dbReference>
<keyword evidence="18" id="KW-0376">Hydrogen peroxide</keyword>
<dbReference type="PRINTS" id="PR00461">
    <property type="entry name" value="PLPEROXIDASE"/>
</dbReference>
<dbReference type="PROSITE" id="PS00436">
    <property type="entry name" value="PEROXIDASE_2"/>
    <property type="match status" value="1"/>
</dbReference>
<feature type="binding site" evidence="15">
    <location>
        <position position="73"/>
    </location>
    <ligand>
        <name>Ca(2+)</name>
        <dbReference type="ChEBI" id="CHEBI:29108"/>
        <label>1</label>
    </ligand>
</feature>
<comment type="similarity">
    <text evidence="3">Belongs to the peroxidase family. Ascorbate peroxidase subfamily.</text>
</comment>
<dbReference type="InterPro" id="IPR019794">
    <property type="entry name" value="Peroxidases_AS"/>
</dbReference>
<dbReference type="GO" id="GO:0020037">
    <property type="term" value="F:heme binding"/>
    <property type="evidence" value="ECO:0007669"/>
    <property type="project" value="UniProtKB-UniRule"/>
</dbReference>
<evidence type="ECO:0000256" key="16">
    <source>
        <dbReference type="PIRSR" id="PIRSR600823-4"/>
    </source>
</evidence>
<sequence>MSFSHTITGFSLVMILLFKFQSVHSQLQVGYYSNTCNLAEIVVKDEVMKAFYADTGVAAGLLRMHFHDCFVRGCDASILIDSNATNTAEKDSPPNNPSLRGFEVINNAKARLEALCKGVVSCADIVAFAARDSIQFSGGLGYDVPAGRRDGKVSLASEAVINLPGPSSNLNQLTQIFASKGFTQQEMVTLSGAHTIGRSHCTSFSSRLYNFNGITGQDPSLDSMYAARLKQQCPQGNRNPSLVVPMNPFSPTVADNSYYSDVLARRGLFSSDQALLSDATTASLVNQFARAPFLWTRMFADAMVKMGQIEVLTGNSGEIRANCSVINT</sequence>
<keyword evidence="6 18" id="KW-0349">Heme</keyword>
<keyword evidence="10 15" id="KW-0408">Iron</keyword>
<evidence type="ECO:0000256" key="8">
    <source>
        <dbReference type="ARBA" id="ARBA00022837"/>
    </source>
</evidence>
<dbReference type="EMBL" id="UZAU01000409">
    <property type="status" value="NOT_ANNOTATED_CDS"/>
    <property type="molecule type" value="Genomic_DNA"/>
</dbReference>
<dbReference type="PROSITE" id="PS50873">
    <property type="entry name" value="PEROXIDASE_4"/>
    <property type="match status" value="1"/>
</dbReference>
<organism evidence="20 21">
    <name type="scientific">Cannabis sativa</name>
    <name type="common">Hemp</name>
    <name type="synonym">Marijuana</name>
    <dbReference type="NCBI Taxonomy" id="3483"/>
    <lineage>
        <taxon>Eukaryota</taxon>
        <taxon>Viridiplantae</taxon>
        <taxon>Streptophyta</taxon>
        <taxon>Embryophyta</taxon>
        <taxon>Tracheophyta</taxon>
        <taxon>Spermatophyta</taxon>
        <taxon>Magnoliopsida</taxon>
        <taxon>eudicotyledons</taxon>
        <taxon>Gunneridae</taxon>
        <taxon>Pentapetalae</taxon>
        <taxon>rosids</taxon>
        <taxon>fabids</taxon>
        <taxon>Rosales</taxon>
        <taxon>Cannabaceae</taxon>
        <taxon>Cannabis</taxon>
    </lineage>
</organism>
<dbReference type="InterPro" id="IPR002016">
    <property type="entry name" value="Haem_peroxidase"/>
</dbReference>
<feature type="signal peptide" evidence="18">
    <location>
        <begin position="1"/>
        <end position="25"/>
    </location>
</feature>
<feature type="binding site" evidence="14">
    <location>
        <position position="164"/>
    </location>
    <ligand>
        <name>substrate</name>
    </ligand>
</feature>
<dbReference type="Gene3D" id="1.10.420.10">
    <property type="entry name" value="Peroxidase, domain 2"/>
    <property type="match status" value="1"/>
</dbReference>
<feature type="site" description="Transition state stabilizer" evidence="16">
    <location>
        <position position="63"/>
    </location>
</feature>
<dbReference type="PRINTS" id="PR00458">
    <property type="entry name" value="PEROXIDASE"/>
</dbReference>
<feature type="chain" id="PRO_5031610275" description="Peroxidase" evidence="18">
    <location>
        <begin position="26"/>
        <end position="328"/>
    </location>
</feature>
<dbReference type="GO" id="GO:0042744">
    <property type="term" value="P:hydrogen peroxide catabolic process"/>
    <property type="evidence" value="ECO:0007669"/>
    <property type="project" value="UniProtKB-KW"/>
</dbReference>
<feature type="binding site" evidence="15">
    <location>
        <position position="75"/>
    </location>
    <ligand>
        <name>Ca(2+)</name>
        <dbReference type="ChEBI" id="CHEBI:29108"/>
        <label>1</label>
    </ligand>
</feature>
<feature type="binding site" evidence="15">
    <location>
        <position position="77"/>
    </location>
    <ligand>
        <name>Ca(2+)</name>
        <dbReference type="ChEBI" id="CHEBI:29108"/>
        <label>1</label>
    </ligand>
</feature>
<dbReference type="PANTHER" id="PTHR31517">
    <property type="match status" value="1"/>
</dbReference>
<dbReference type="EnsemblPlants" id="evm.model.05.53">
    <property type="protein sequence ID" value="cds.evm.model.05.53"/>
    <property type="gene ID" value="evm.TU.05.53"/>
</dbReference>
<dbReference type="GO" id="GO:0006979">
    <property type="term" value="P:response to oxidative stress"/>
    <property type="evidence" value="ECO:0007669"/>
    <property type="project" value="UniProtKB-UniRule"/>
</dbReference>
<dbReference type="OMA" id="CGMAEFI"/>
<dbReference type="GO" id="GO:0046872">
    <property type="term" value="F:metal ion binding"/>
    <property type="evidence" value="ECO:0007669"/>
    <property type="project" value="UniProtKB-UniRule"/>
</dbReference>
<feature type="binding site" evidence="15">
    <location>
        <position position="89"/>
    </location>
    <ligand>
        <name>Ca(2+)</name>
        <dbReference type="ChEBI" id="CHEBI:29108"/>
        <label>1</label>
    </ligand>
</feature>
<keyword evidence="21" id="KW-1185">Reference proteome</keyword>
<feature type="binding site" evidence="15">
    <location>
        <position position="71"/>
    </location>
    <ligand>
        <name>Ca(2+)</name>
        <dbReference type="ChEBI" id="CHEBI:29108"/>
        <label>1</label>
    </ligand>
</feature>
<dbReference type="GO" id="GO:0005576">
    <property type="term" value="C:extracellular region"/>
    <property type="evidence" value="ECO:0007669"/>
    <property type="project" value="UniProtKB-SubCell"/>
</dbReference>
<evidence type="ECO:0000256" key="6">
    <source>
        <dbReference type="ARBA" id="ARBA00022617"/>
    </source>
</evidence>